<comment type="caution">
    <text evidence="5">The sequence shown here is derived from an EMBL/GenBank/DDBJ whole genome shotgun (WGS) entry which is preliminary data.</text>
</comment>
<feature type="coiled-coil region" evidence="2">
    <location>
        <begin position="311"/>
        <end position="408"/>
    </location>
</feature>
<keyword evidence="1 2" id="KW-0175">Coiled coil</keyword>
<dbReference type="FunCoup" id="A0A6L2PQN1">
    <property type="interactions" value="1"/>
</dbReference>
<gene>
    <name evidence="5" type="ORF">Cfor_01289</name>
</gene>
<feature type="domain" description="Cilia- and flagella-associated protein 58 central coiled coil" evidence="4">
    <location>
        <begin position="349"/>
        <end position="652"/>
    </location>
</feature>
<evidence type="ECO:0000313" key="6">
    <source>
        <dbReference type="Proteomes" id="UP000502823"/>
    </source>
</evidence>
<evidence type="ECO:0000256" key="3">
    <source>
        <dbReference type="SAM" id="MobiDB-lite"/>
    </source>
</evidence>
<dbReference type="OrthoDB" id="264785at2759"/>
<dbReference type="Proteomes" id="UP000502823">
    <property type="component" value="Unassembled WGS sequence"/>
</dbReference>
<feature type="coiled-coil region" evidence="2">
    <location>
        <begin position="472"/>
        <end position="618"/>
    </location>
</feature>
<accession>A0A6L2PQN1</accession>
<evidence type="ECO:0000256" key="2">
    <source>
        <dbReference type="SAM" id="Coils"/>
    </source>
</evidence>
<dbReference type="GO" id="GO:0005856">
    <property type="term" value="C:cytoskeleton"/>
    <property type="evidence" value="ECO:0007669"/>
    <property type="project" value="TreeGrafter"/>
</dbReference>
<name>A0A6L2PQN1_COPFO</name>
<dbReference type="SUPFAM" id="SSF57997">
    <property type="entry name" value="Tropomyosin"/>
    <property type="match status" value="1"/>
</dbReference>
<dbReference type="Pfam" id="PF21771">
    <property type="entry name" value="CFAP58_CC"/>
    <property type="match status" value="1"/>
</dbReference>
<dbReference type="PANTHER" id="PTHR32083:SF0">
    <property type="entry name" value="CILIA AND FLAGELLA-ASSOCIATED PROTEIN 58"/>
    <property type="match status" value="1"/>
</dbReference>
<reference evidence="6" key="1">
    <citation type="submission" date="2020-01" db="EMBL/GenBank/DDBJ databases">
        <title>Draft genome sequence of the Termite Coptotermes fromosanus.</title>
        <authorList>
            <person name="Itakura S."/>
            <person name="Yosikawa Y."/>
            <person name="Umezawa K."/>
        </authorList>
    </citation>
    <scope>NUCLEOTIDE SEQUENCE [LARGE SCALE GENOMIC DNA]</scope>
</reference>
<feature type="coiled-coil region" evidence="2">
    <location>
        <begin position="31"/>
        <end position="268"/>
    </location>
</feature>
<dbReference type="EMBL" id="BLKM01004705">
    <property type="protein sequence ID" value="GFG32237.1"/>
    <property type="molecule type" value="Genomic_DNA"/>
</dbReference>
<dbReference type="AlphaFoldDB" id="A0A6L2PQN1"/>
<proteinExistence type="predicted"/>
<evidence type="ECO:0000256" key="1">
    <source>
        <dbReference type="ARBA" id="ARBA00023054"/>
    </source>
</evidence>
<dbReference type="InterPro" id="IPR049270">
    <property type="entry name" value="CFAP58_CC"/>
</dbReference>
<feature type="compositionally biased region" description="Polar residues" evidence="3">
    <location>
        <begin position="851"/>
        <end position="861"/>
    </location>
</feature>
<sequence length="868" mass="101750">MTQKFCQVHAQIEKESKINFAHEYTRIFNAFRKAYRREEELREEIKALQAQVETSISNVASAERLAAVEKEEIDKLRHEINEAWKMVDSSHAREENSQQEIESLGQQITRLNKELERWDRLALGTLEEFHGDVKGKDNIFRERERLLHEVEMLRERFANALTVQEDLERKSSAADQRCKELTQELEYQTNEMYKEVHTKERLEEELKEMSTNLERKESEVTNLKLQLGQAQLNIGKLETSTKDLKALNERLQKDVESFNSRLNKMQVDSKLQAETLETLISEQSTKTYELKMKEEEVTRMRSEAAKVGKMQEHYVQKLTQTEKRCASLEQEIKKLDGVIGHLRKDLDMAKKYTESEKKALHDLQRDRKVLNRKILKASGAACEQEKYVKMQEQEKRNLEKEINSFKFEANKQRKFVASLEKDRDRHIHESQQWAQKLQDALDEVKLKEAAIFDYEKKISEADTKIHLQQKCFEALENDKITLEKMLLEAQDEIPELKQKLKTMGQEIEQLKDDITTKETQLLKQKNALEESDKEKKNLKIELTKLKAELHECKEQIKALTLEERKLQKIIQDAVEEKEKQKKVVEQIMIEQDILGAQLVRKNNQLSSLYEKLNILQNTLHEGGAQYDQRLQDIRLLKLEIRRDRQEKALLSRSVTYMTDMRQEIFHLEQDLTREKLKCRALEEELQTPLNIHRWRKLEGSDPTKYELIQKVRLLQKRLLAQAERAIRQEDQLQQLEFQCSSLHEMLSRQPGPEAAVQLQTAQDALKARDKKIKVSLRVMPWEGIRVHLSSKAAVWFNYNYCILKKENLISNYTCFGNLSLRSVSANSPPADWSTDTGPTWCTAEQQDDKGCSTTCSDSSWKSADFGLS</sequence>
<feature type="region of interest" description="Disordered" evidence="3">
    <location>
        <begin position="844"/>
        <end position="868"/>
    </location>
</feature>
<dbReference type="InParanoid" id="A0A6L2PQN1"/>
<keyword evidence="6" id="KW-1185">Reference proteome</keyword>
<organism evidence="5 6">
    <name type="scientific">Coptotermes formosanus</name>
    <name type="common">Formosan subterranean termite</name>
    <dbReference type="NCBI Taxonomy" id="36987"/>
    <lineage>
        <taxon>Eukaryota</taxon>
        <taxon>Metazoa</taxon>
        <taxon>Ecdysozoa</taxon>
        <taxon>Arthropoda</taxon>
        <taxon>Hexapoda</taxon>
        <taxon>Insecta</taxon>
        <taxon>Pterygota</taxon>
        <taxon>Neoptera</taxon>
        <taxon>Polyneoptera</taxon>
        <taxon>Dictyoptera</taxon>
        <taxon>Blattodea</taxon>
        <taxon>Blattoidea</taxon>
        <taxon>Termitoidae</taxon>
        <taxon>Rhinotermitidae</taxon>
        <taxon>Coptotermes</taxon>
    </lineage>
</organism>
<evidence type="ECO:0000259" key="4">
    <source>
        <dbReference type="Pfam" id="PF21771"/>
    </source>
</evidence>
<protein>
    <recommendedName>
        <fullName evidence="4">Cilia- and flagella-associated protein 58 central coiled coil domain-containing protein</fullName>
    </recommendedName>
</protein>
<dbReference type="PANTHER" id="PTHR32083">
    <property type="entry name" value="CILIA AND FLAGELLA-ASSOCIATED PROTEIN 58-RELATED"/>
    <property type="match status" value="1"/>
</dbReference>
<evidence type="ECO:0000313" key="5">
    <source>
        <dbReference type="EMBL" id="GFG32237.1"/>
    </source>
</evidence>